<dbReference type="VEuPathDB" id="FungiDB:YALI1_A16230g"/>
<reference evidence="1 2" key="1">
    <citation type="journal article" date="2016" name="PLoS ONE">
        <title>Sequence Assembly of Yarrowia lipolytica Strain W29/CLIB89 Shows Transposable Element Diversity.</title>
        <authorList>
            <person name="Magnan C."/>
            <person name="Yu J."/>
            <person name="Chang I."/>
            <person name="Jahn E."/>
            <person name="Kanomata Y."/>
            <person name="Wu J."/>
            <person name="Zeller M."/>
            <person name="Oakes M."/>
            <person name="Baldi P."/>
            <person name="Sandmeyer S."/>
        </authorList>
    </citation>
    <scope>NUCLEOTIDE SEQUENCE [LARGE SCALE GENOMIC DNA]</scope>
    <source>
        <strain evidence="2">CLIB89(W29)</strain>
    </source>
</reference>
<dbReference type="RefSeq" id="XP_068137918.1">
    <property type="nucleotide sequence ID" value="XM_068281817.1"/>
</dbReference>
<proteinExistence type="predicted"/>
<dbReference type="Proteomes" id="UP000182444">
    <property type="component" value="Chromosome 1A"/>
</dbReference>
<name>A0A1D8N516_YARLL</name>
<evidence type="ECO:0000313" key="2">
    <source>
        <dbReference type="Proteomes" id="UP000182444"/>
    </source>
</evidence>
<protein>
    <submittedName>
        <fullName evidence="1">Uncharacterized protein</fullName>
    </submittedName>
</protein>
<sequence length="95" mass="10577">MSQAPPSSVLVLLYSSTVHTITRLISGNAWRPLVNRSWCSIQCDLESKELKDLSGESADRLFGRFALLFFFHLPEKATSFPFSASPFNVADQCPP</sequence>
<gene>
    <name evidence="1" type="ORF">YALI1_A16230g</name>
</gene>
<dbReference type="AlphaFoldDB" id="A0A1D8N516"/>
<dbReference type="GeneID" id="94582477"/>
<accession>A0A1D8N516</accession>
<evidence type="ECO:0000313" key="1">
    <source>
        <dbReference type="EMBL" id="AOW00719.1"/>
    </source>
</evidence>
<dbReference type="EMBL" id="CP017553">
    <property type="protein sequence ID" value="AOW00719.1"/>
    <property type="molecule type" value="Genomic_DNA"/>
</dbReference>
<organism evidence="1 2">
    <name type="scientific">Yarrowia lipolytica</name>
    <name type="common">Candida lipolytica</name>
    <dbReference type="NCBI Taxonomy" id="4952"/>
    <lineage>
        <taxon>Eukaryota</taxon>
        <taxon>Fungi</taxon>
        <taxon>Dikarya</taxon>
        <taxon>Ascomycota</taxon>
        <taxon>Saccharomycotina</taxon>
        <taxon>Dipodascomycetes</taxon>
        <taxon>Dipodascales</taxon>
        <taxon>Dipodascales incertae sedis</taxon>
        <taxon>Yarrowia</taxon>
    </lineage>
</organism>